<protein>
    <submittedName>
        <fullName evidence="1">Uncharacterized protein</fullName>
    </submittedName>
</protein>
<comment type="caution">
    <text evidence="1">The sequence shown here is derived from an EMBL/GenBank/DDBJ whole genome shotgun (WGS) entry which is preliminary data.</text>
</comment>
<evidence type="ECO:0000313" key="2">
    <source>
        <dbReference type="Proteomes" id="UP001060085"/>
    </source>
</evidence>
<dbReference type="EMBL" id="CM044703">
    <property type="protein sequence ID" value="KAI5673076.1"/>
    <property type="molecule type" value="Genomic_DNA"/>
</dbReference>
<organism evidence="1 2">
    <name type="scientific">Catharanthus roseus</name>
    <name type="common">Madagascar periwinkle</name>
    <name type="synonym">Vinca rosea</name>
    <dbReference type="NCBI Taxonomy" id="4058"/>
    <lineage>
        <taxon>Eukaryota</taxon>
        <taxon>Viridiplantae</taxon>
        <taxon>Streptophyta</taxon>
        <taxon>Embryophyta</taxon>
        <taxon>Tracheophyta</taxon>
        <taxon>Spermatophyta</taxon>
        <taxon>Magnoliopsida</taxon>
        <taxon>eudicotyledons</taxon>
        <taxon>Gunneridae</taxon>
        <taxon>Pentapetalae</taxon>
        <taxon>asterids</taxon>
        <taxon>lamiids</taxon>
        <taxon>Gentianales</taxon>
        <taxon>Apocynaceae</taxon>
        <taxon>Rauvolfioideae</taxon>
        <taxon>Vinceae</taxon>
        <taxon>Catharanthinae</taxon>
        <taxon>Catharanthus</taxon>
    </lineage>
</organism>
<dbReference type="Proteomes" id="UP001060085">
    <property type="component" value="Linkage Group LG03"/>
</dbReference>
<name>A0ACC0BKF6_CATRO</name>
<accession>A0ACC0BKF6</accession>
<sequence>MVKTILFKTFEHDHFSSFVHISKALSFSSISRKTLLVKCKVRQLCASPSFSESASPFQDSGYFSGLQIAGSKKERQKAPILLQTDFFVFSDFQPRSETDSRQKQLTVNIRNEKNRSLPRDPSDLRKDTNSRSRTSTTSSVSPSATEDCPKVFFR</sequence>
<reference evidence="2" key="1">
    <citation type="journal article" date="2023" name="Nat. Plants">
        <title>Single-cell RNA sequencing provides a high-resolution roadmap for understanding the multicellular compartmentation of specialized metabolism.</title>
        <authorList>
            <person name="Sun S."/>
            <person name="Shen X."/>
            <person name="Li Y."/>
            <person name="Li Y."/>
            <person name="Wang S."/>
            <person name="Li R."/>
            <person name="Zhang H."/>
            <person name="Shen G."/>
            <person name="Guo B."/>
            <person name="Wei J."/>
            <person name="Xu J."/>
            <person name="St-Pierre B."/>
            <person name="Chen S."/>
            <person name="Sun C."/>
        </authorList>
    </citation>
    <scope>NUCLEOTIDE SEQUENCE [LARGE SCALE GENOMIC DNA]</scope>
</reference>
<keyword evidence="2" id="KW-1185">Reference proteome</keyword>
<gene>
    <name evidence="1" type="ORF">M9H77_13440</name>
</gene>
<evidence type="ECO:0000313" key="1">
    <source>
        <dbReference type="EMBL" id="KAI5673076.1"/>
    </source>
</evidence>
<proteinExistence type="predicted"/>